<dbReference type="Gene3D" id="3.30.420.280">
    <property type="match status" value="1"/>
</dbReference>
<sequence length="392" mass="45283">MQAARKVYNNIVLGISEGKSVISAQGSSRSAKTITILIFLIEYILRHNYVRLSIVRKTLPALRGSVLIDFKEVVSGMGIWDNKQFNKTELIYKFSNGSWVEFFSTDDEQKIRGRKRGILFANEANEISYLEWQQLIMRTTLFAVLDYNPSFSEDHWIEQINKDSDTHHFISTYKDNPFLEQKIIDDIEKLQGKNKSLWTVYGLGLRAVIEGRIFDNYEMVDIIPDHIRKQWVGMDFGYSNDPTAIVNVAIDGEDLYMDEICYRTKMLTNEIIKILKVECRNKKIISESADPRLVDEIHNAGLNIHAVEKYAGSINAGIVKMQEYNLKITKRSTHIKKEVDNYVYDQDKNGKYLNKPVDEFNHAIDGVRYVILEEVIGKNRKKTNLHSLVGRV</sequence>
<gene>
    <name evidence="3" type="ORF">MM415B02984_0004</name>
</gene>
<evidence type="ECO:0000313" key="3">
    <source>
        <dbReference type="EMBL" id="QJA87487.1"/>
    </source>
</evidence>
<dbReference type="InterPro" id="IPR006437">
    <property type="entry name" value="Phage_terminase_lsu"/>
</dbReference>
<dbReference type="InterPro" id="IPR027417">
    <property type="entry name" value="P-loop_NTPase"/>
</dbReference>
<name>A0A6M3KZ46_9ZZZZ</name>
<feature type="domain" description="Phage terminase large subunit N-terminal" evidence="1">
    <location>
        <begin position="24"/>
        <end position="204"/>
    </location>
</feature>
<dbReference type="InterPro" id="IPR035413">
    <property type="entry name" value="Terminase_L_C"/>
</dbReference>
<protein>
    <submittedName>
        <fullName evidence="3">Putative terminase</fullName>
    </submittedName>
</protein>
<dbReference type="AlphaFoldDB" id="A0A6M3KZ46"/>
<proteinExistence type="predicted"/>
<evidence type="ECO:0000259" key="1">
    <source>
        <dbReference type="Pfam" id="PF04466"/>
    </source>
</evidence>
<organism evidence="3">
    <name type="scientific">viral metagenome</name>
    <dbReference type="NCBI Taxonomy" id="1070528"/>
    <lineage>
        <taxon>unclassified sequences</taxon>
        <taxon>metagenomes</taxon>
        <taxon>organismal metagenomes</taxon>
    </lineage>
</organism>
<dbReference type="PANTHER" id="PTHR39184">
    <property type="match status" value="1"/>
</dbReference>
<dbReference type="InterPro" id="IPR035412">
    <property type="entry name" value="Terminase_L_N"/>
</dbReference>
<feature type="domain" description="Phage terminase large subunit C-terminal" evidence="2">
    <location>
        <begin position="235"/>
        <end position="371"/>
    </location>
</feature>
<reference evidence="3" key="1">
    <citation type="submission" date="2020-03" db="EMBL/GenBank/DDBJ databases">
        <title>The deep terrestrial virosphere.</title>
        <authorList>
            <person name="Holmfeldt K."/>
            <person name="Nilsson E."/>
            <person name="Simone D."/>
            <person name="Lopez-Fernandez M."/>
            <person name="Wu X."/>
            <person name="de Brujin I."/>
            <person name="Lundin D."/>
            <person name="Andersson A."/>
            <person name="Bertilsson S."/>
            <person name="Dopson M."/>
        </authorList>
    </citation>
    <scope>NUCLEOTIDE SEQUENCE</scope>
    <source>
        <strain evidence="3">MM415B02984</strain>
    </source>
</reference>
<dbReference type="EMBL" id="MT142710">
    <property type="protein sequence ID" value="QJA87487.1"/>
    <property type="molecule type" value="Genomic_DNA"/>
</dbReference>
<dbReference type="Pfam" id="PF04466">
    <property type="entry name" value="Terminase_3"/>
    <property type="match status" value="1"/>
</dbReference>
<dbReference type="NCBIfam" id="TIGR01547">
    <property type="entry name" value="phage_term_2"/>
    <property type="match status" value="1"/>
</dbReference>
<accession>A0A6M3KZ46</accession>
<dbReference type="Gene3D" id="3.40.50.300">
    <property type="entry name" value="P-loop containing nucleotide triphosphate hydrolases"/>
    <property type="match status" value="1"/>
</dbReference>
<dbReference type="InterPro" id="IPR052380">
    <property type="entry name" value="Viral_DNA_packaging_terminase"/>
</dbReference>
<dbReference type="Pfam" id="PF17288">
    <property type="entry name" value="Terminase_3C"/>
    <property type="match status" value="1"/>
</dbReference>
<dbReference type="PANTHER" id="PTHR39184:SF1">
    <property type="entry name" value="PBSX PHAGE TERMINASE LARGE SUBUNIT"/>
    <property type="match status" value="1"/>
</dbReference>
<evidence type="ECO:0000259" key="2">
    <source>
        <dbReference type="Pfam" id="PF17288"/>
    </source>
</evidence>